<evidence type="ECO:0000313" key="1">
    <source>
        <dbReference type="EMBL" id="KAL0929866.1"/>
    </source>
</evidence>
<reference evidence="1 2" key="1">
    <citation type="journal article" date="2020" name="Phytopathology">
        <title>Genome Sequence Resources of Colletotrichum truncatum, C. plurivorum, C. musicola, and C. sojae: Four Species Pathogenic to Soybean (Glycine max).</title>
        <authorList>
            <person name="Rogerio F."/>
            <person name="Boufleur T.R."/>
            <person name="Ciampi-Guillardi M."/>
            <person name="Sukno S.A."/>
            <person name="Thon M.R."/>
            <person name="Massola Junior N.S."/>
            <person name="Baroncelli R."/>
        </authorList>
    </citation>
    <scope>NUCLEOTIDE SEQUENCE [LARGE SCALE GENOMIC DNA]</scope>
    <source>
        <strain evidence="1 2">CMES1059</strain>
    </source>
</reference>
<keyword evidence="2" id="KW-1185">Reference proteome</keyword>
<name>A0ACC3YDL9_COLTU</name>
<evidence type="ECO:0000313" key="2">
    <source>
        <dbReference type="Proteomes" id="UP000805649"/>
    </source>
</evidence>
<accession>A0ACC3YDL9</accession>
<sequence>MSMLANMRHLCYTLSLLVALTPGAQSIQKNNDNNTASQADSIATPLRLAEIQQCPVSPKPGCDDTNCQGARHQCATQYLCSNENPFTEPSSGRHLILAGCRCCPLPNHVECSDFQCAAPAGTRVCTAEPLRDCTCQTTDDRVRAVQERTAGWVWPLDKNNDAYDVDIEPSSGDEDEGESGTASGVSSSTGPLATMPPSTNIQAYYWAMNDPPELKFLLR</sequence>
<comment type="caution">
    <text evidence="1">The sequence shown here is derived from an EMBL/GenBank/DDBJ whole genome shotgun (WGS) entry which is preliminary data.</text>
</comment>
<gene>
    <name evidence="1" type="ORF">CTRU02_215075</name>
</gene>
<organism evidence="1 2">
    <name type="scientific">Colletotrichum truncatum</name>
    <name type="common">Anthracnose fungus</name>
    <name type="synonym">Colletotrichum capsici</name>
    <dbReference type="NCBI Taxonomy" id="5467"/>
    <lineage>
        <taxon>Eukaryota</taxon>
        <taxon>Fungi</taxon>
        <taxon>Dikarya</taxon>
        <taxon>Ascomycota</taxon>
        <taxon>Pezizomycotina</taxon>
        <taxon>Sordariomycetes</taxon>
        <taxon>Hypocreomycetidae</taxon>
        <taxon>Glomerellales</taxon>
        <taxon>Glomerellaceae</taxon>
        <taxon>Colletotrichum</taxon>
        <taxon>Colletotrichum truncatum species complex</taxon>
    </lineage>
</organism>
<dbReference type="EMBL" id="VUJX02000013">
    <property type="protein sequence ID" value="KAL0929866.1"/>
    <property type="molecule type" value="Genomic_DNA"/>
</dbReference>
<dbReference type="Proteomes" id="UP000805649">
    <property type="component" value="Unassembled WGS sequence"/>
</dbReference>
<protein>
    <submittedName>
        <fullName evidence="1">Uncharacterized protein</fullName>
    </submittedName>
</protein>
<proteinExistence type="predicted"/>